<comment type="caution">
    <text evidence="2">The sequence shown here is derived from an EMBL/GenBank/DDBJ whole genome shotgun (WGS) entry which is preliminary data.</text>
</comment>
<name>A0ABQ7KS68_BRACM</name>
<dbReference type="InterPro" id="IPR047136">
    <property type="entry name" value="PurB_bact"/>
</dbReference>
<evidence type="ECO:0000313" key="3">
    <source>
        <dbReference type="Proteomes" id="UP000823674"/>
    </source>
</evidence>
<dbReference type="InterPro" id="IPR008948">
    <property type="entry name" value="L-Aspartase-like"/>
</dbReference>
<dbReference type="InterPro" id="IPR022761">
    <property type="entry name" value="Fumarate_lyase_N"/>
</dbReference>
<gene>
    <name evidence="2" type="primary">A10g506420.1_BraROA</name>
    <name evidence="2" type="ORF">IGI04_041408</name>
</gene>
<reference evidence="2 3" key="1">
    <citation type="submission" date="2021-03" db="EMBL/GenBank/DDBJ databases">
        <authorList>
            <person name="King G.J."/>
            <person name="Bancroft I."/>
            <person name="Baten A."/>
            <person name="Bloomfield J."/>
            <person name="Borpatragohain P."/>
            <person name="He Z."/>
            <person name="Irish N."/>
            <person name="Irwin J."/>
            <person name="Liu K."/>
            <person name="Mauleon R.P."/>
            <person name="Moore J."/>
            <person name="Morris R."/>
            <person name="Ostergaard L."/>
            <person name="Wang B."/>
            <person name="Wells R."/>
        </authorList>
    </citation>
    <scope>NUCLEOTIDE SEQUENCE [LARGE SCALE GENOMIC DNA]</scope>
    <source>
        <strain evidence="2">R-o-18</strain>
        <tissue evidence="2">Leaf</tissue>
    </source>
</reference>
<proteinExistence type="predicted"/>
<dbReference type="SUPFAM" id="SSF48557">
    <property type="entry name" value="L-aspartase-like"/>
    <property type="match status" value="1"/>
</dbReference>
<dbReference type="EMBL" id="JADBGQ010000010">
    <property type="protein sequence ID" value="KAG5376812.1"/>
    <property type="molecule type" value="Genomic_DNA"/>
</dbReference>
<dbReference type="Proteomes" id="UP000823674">
    <property type="component" value="Chromosome A10"/>
</dbReference>
<evidence type="ECO:0000313" key="2">
    <source>
        <dbReference type="EMBL" id="KAG5376812.1"/>
    </source>
</evidence>
<accession>A0ABQ7KS68</accession>
<organism evidence="2 3">
    <name type="scientific">Brassica rapa subsp. trilocularis</name>
    <dbReference type="NCBI Taxonomy" id="1813537"/>
    <lineage>
        <taxon>Eukaryota</taxon>
        <taxon>Viridiplantae</taxon>
        <taxon>Streptophyta</taxon>
        <taxon>Embryophyta</taxon>
        <taxon>Tracheophyta</taxon>
        <taxon>Spermatophyta</taxon>
        <taxon>Magnoliopsida</taxon>
        <taxon>eudicotyledons</taxon>
        <taxon>Gunneridae</taxon>
        <taxon>Pentapetalae</taxon>
        <taxon>rosids</taxon>
        <taxon>malvids</taxon>
        <taxon>Brassicales</taxon>
        <taxon>Brassicaceae</taxon>
        <taxon>Brassiceae</taxon>
        <taxon>Brassica</taxon>
    </lineage>
</organism>
<sequence>MAHELLQSQRFLLKRAKRKLLPLMKLIKLLKRRRQKLLLPLFHFACTSEDINNLSHSLMLQEALSSVILPAMDGLIKSISLMAKEFAYVSMLSRTHGRGCSIS</sequence>
<evidence type="ECO:0000259" key="1">
    <source>
        <dbReference type="Pfam" id="PF00206"/>
    </source>
</evidence>
<feature type="domain" description="Fumarate lyase N-terminal" evidence="1">
    <location>
        <begin position="42"/>
        <end position="98"/>
    </location>
</feature>
<protein>
    <recommendedName>
        <fullName evidence="1">Fumarate lyase N-terminal domain-containing protein</fullName>
    </recommendedName>
</protein>
<dbReference type="PANTHER" id="PTHR43411">
    <property type="entry name" value="ADENYLOSUCCINATE LYASE"/>
    <property type="match status" value="1"/>
</dbReference>
<dbReference type="PANTHER" id="PTHR43411:SF1">
    <property type="entry name" value="ADENYLOSUCCINATE LYASE"/>
    <property type="match status" value="1"/>
</dbReference>
<dbReference type="Gene3D" id="1.20.200.10">
    <property type="entry name" value="Fumarase/aspartase (Central domain)"/>
    <property type="match status" value="1"/>
</dbReference>
<keyword evidence="3" id="KW-1185">Reference proteome</keyword>
<dbReference type="Pfam" id="PF00206">
    <property type="entry name" value="Lyase_1"/>
    <property type="match status" value="1"/>
</dbReference>